<dbReference type="EMBL" id="FRDA01000010">
    <property type="protein sequence ID" value="SHN15204.1"/>
    <property type="molecule type" value="Genomic_DNA"/>
</dbReference>
<reference evidence="2 3" key="1">
    <citation type="submission" date="2016-11" db="EMBL/GenBank/DDBJ databases">
        <authorList>
            <person name="Jaros S."/>
            <person name="Januszkiewicz K."/>
            <person name="Wedrychowicz H."/>
        </authorList>
    </citation>
    <scope>NUCLEOTIDE SEQUENCE [LARGE SCALE GENOMIC DNA]</scope>
    <source>
        <strain evidence="2 3">LMG 26898</strain>
    </source>
</reference>
<evidence type="ECO:0008006" key="4">
    <source>
        <dbReference type="Google" id="ProtNLM"/>
    </source>
</evidence>
<evidence type="ECO:0000313" key="3">
    <source>
        <dbReference type="Proteomes" id="UP000183983"/>
    </source>
</evidence>
<dbReference type="AlphaFoldDB" id="A0A1M7PE63"/>
<protein>
    <recommendedName>
        <fullName evidence="4">Secreted protein</fullName>
    </recommendedName>
</protein>
<name>A0A1M7PE63_9PSED</name>
<evidence type="ECO:0000313" key="2">
    <source>
        <dbReference type="EMBL" id="SHN15204.1"/>
    </source>
</evidence>
<dbReference type="Proteomes" id="UP000183983">
    <property type="component" value="Unassembled WGS sequence"/>
</dbReference>
<feature type="chain" id="PRO_5012975001" description="Secreted protein" evidence="1">
    <location>
        <begin position="23"/>
        <end position="172"/>
    </location>
</feature>
<evidence type="ECO:0000256" key="1">
    <source>
        <dbReference type="SAM" id="SignalP"/>
    </source>
</evidence>
<organism evidence="2 3">
    <name type="scientific">Pseudomonas asturiensis</name>
    <dbReference type="NCBI Taxonomy" id="1190415"/>
    <lineage>
        <taxon>Bacteria</taxon>
        <taxon>Pseudomonadati</taxon>
        <taxon>Pseudomonadota</taxon>
        <taxon>Gammaproteobacteria</taxon>
        <taxon>Pseudomonadales</taxon>
        <taxon>Pseudomonadaceae</taxon>
        <taxon>Pseudomonas</taxon>
    </lineage>
</organism>
<sequence length="172" mass="18657">MLTKAIARTFYLLAFAPTASRASSLPPSCACVQRPSAQNITLCAALTSPRRSSTNPCSLAAKCFKPADDGNLWERTCPRRQCVRRDISTECTGLFVDKSTPTTQCVTRQRSVLDRVPTRGVGIIRSRSHHPSAAAPTRAALRRRASNLPTTETCGRRLAGDSVSHATCQRLS</sequence>
<proteinExistence type="predicted"/>
<accession>A0A1M7PE63</accession>
<feature type="signal peptide" evidence="1">
    <location>
        <begin position="1"/>
        <end position="22"/>
    </location>
</feature>
<gene>
    <name evidence="2" type="ORF">SAMN05216593_11017</name>
</gene>
<keyword evidence="1" id="KW-0732">Signal</keyword>